<proteinExistence type="predicted"/>
<evidence type="ECO:0000313" key="1">
    <source>
        <dbReference type="EMBL" id="MFL0249157.1"/>
    </source>
</evidence>
<sequence>MDYDSKTLSQYKDKVSVEKYLSNKYKMTVMTINIKNSLSSRNELPDDSMMELIETIAEDSFKEDIFLKIFAVTDYGPVFFMVINKSYETVKTISDKVVGKYFLKCNIFVNVVKYN</sequence>
<keyword evidence="2" id="KW-1185">Reference proteome</keyword>
<dbReference type="EMBL" id="JBJIAA010000001">
    <property type="protein sequence ID" value="MFL0249157.1"/>
    <property type="molecule type" value="Genomic_DNA"/>
</dbReference>
<organism evidence="1 2">
    <name type="scientific">Clostridium neuense</name>
    <dbReference type="NCBI Taxonomy" id="1728934"/>
    <lineage>
        <taxon>Bacteria</taxon>
        <taxon>Bacillati</taxon>
        <taxon>Bacillota</taxon>
        <taxon>Clostridia</taxon>
        <taxon>Eubacteriales</taxon>
        <taxon>Clostridiaceae</taxon>
        <taxon>Clostridium</taxon>
    </lineage>
</organism>
<reference evidence="1 2" key="1">
    <citation type="submission" date="2024-11" db="EMBL/GenBank/DDBJ databases">
        <authorList>
            <person name="Heng Y.C."/>
            <person name="Lim A.C.H."/>
            <person name="Lee J.K.Y."/>
            <person name="Kittelmann S."/>
        </authorList>
    </citation>
    <scope>NUCLEOTIDE SEQUENCE [LARGE SCALE GENOMIC DNA]</scope>
    <source>
        <strain evidence="1 2">WILCCON 0114</strain>
    </source>
</reference>
<evidence type="ECO:0000313" key="2">
    <source>
        <dbReference type="Proteomes" id="UP001623592"/>
    </source>
</evidence>
<dbReference type="Proteomes" id="UP001623592">
    <property type="component" value="Unassembled WGS sequence"/>
</dbReference>
<comment type="caution">
    <text evidence="1">The sequence shown here is derived from an EMBL/GenBank/DDBJ whole genome shotgun (WGS) entry which is preliminary data.</text>
</comment>
<accession>A0ABW8TBS5</accession>
<gene>
    <name evidence="1" type="ORF">ACJDT4_01885</name>
</gene>
<name>A0ABW8TBS5_9CLOT</name>
<dbReference type="RefSeq" id="WP_406785831.1">
    <property type="nucleotide sequence ID" value="NZ_JBJIAA010000001.1"/>
</dbReference>
<protein>
    <submittedName>
        <fullName evidence="1">Uncharacterized protein</fullName>
    </submittedName>
</protein>